<accession>A0A1H9WWZ6</accession>
<dbReference type="Proteomes" id="UP000182584">
    <property type="component" value="Unassembled WGS sequence"/>
</dbReference>
<sequence length="101" mass="11609">MNIDVNLNIHYTAPDTVWDKIGKVYESMPYWAGNENGPCWKGEGIDLWASVEPSGIQIAGEMPEDIWNEWYSDLKNKLTDALGYEIGEPEDGFEFKYDWEA</sequence>
<dbReference type="RefSeq" id="WP_074758687.1">
    <property type="nucleotide sequence ID" value="NZ_FOGJ01000036.1"/>
</dbReference>
<dbReference type="OrthoDB" id="1930967at2"/>
<dbReference type="AlphaFoldDB" id="A0A1H9WWZ6"/>
<evidence type="ECO:0000313" key="1">
    <source>
        <dbReference type="EMBL" id="SES38462.1"/>
    </source>
</evidence>
<proteinExistence type="predicted"/>
<reference evidence="1 2" key="1">
    <citation type="submission" date="2016-10" db="EMBL/GenBank/DDBJ databases">
        <authorList>
            <person name="de Groot N.N."/>
        </authorList>
    </citation>
    <scope>NUCLEOTIDE SEQUENCE [LARGE SCALE GENOMIC DNA]</scope>
    <source>
        <strain evidence="1 2">AR40</strain>
    </source>
</reference>
<gene>
    <name evidence="1" type="ORF">SAMN04487884_13623</name>
</gene>
<organism evidence="1 2">
    <name type="scientific">Butyrivibrio fibrisolvens</name>
    <dbReference type="NCBI Taxonomy" id="831"/>
    <lineage>
        <taxon>Bacteria</taxon>
        <taxon>Bacillati</taxon>
        <taxon>Bacillota</taxon>
        <taxon>Clostridia</taxon>
        <taxon>Lachnospirales</taxon>
        <taxon>Lachnospiraceae</taxon>
        <taxon>Butyrivibrio</taxon>
    </lineage>
</organism>
<name>A0A1H9WWZ6_BUTFI</name>
<evidence type="ECO:0000313" key="2">
    <source>
        <dbReference type="Proteomes" id="UP000182584"/>
    </source>
</evidence>
<dbReference type="EMBL" id="FOGJ01000036">
    <property type="protein sequence ID" value="SES38462.1"/>
    <property type="molecule type" value="Genomic_DNA"/>
</dbReference>
<protein>
    <submittedName>
        <fullName evidence="1">Uncharacterized protein</fullName>
    </submittedName>
</protein>